<comment type="catalytic activity">
    <reaction evidence="7">
        <text>a CDP-1,2-diacyl-sn-glycerol + sn-glycerol 3-phosphate = a 1,2-diacyl-sn-glycero-3-phospho-(1'-sn-glycero-3'-phosphate) + CMP + H(+)</text>
        <dbReference type="Rhea" id="RHEA:12593"/>
        <dbReference type="ChEBI" id="CHEBI:15378"/>
        <dbReference type="ChEBI" id="CHEBI:57597"/>
        <dbReference type="ChEBI" id="CHEBI:58332"/>
        <dbReference type="ChEBI" id="CHEBI:60110"/>
        <dbReference type="ChEBI" id="CHEBI:60377"/>
        <dbReference type="EC" id="2.7.8.5"/>
    </reaction>
</comment>
<evidence type="ECO:0000313" key="8">
    <source>
        <dbReference type="EnsemblMetazoa" id="RPRC001492.P50"/>
    </source>
</evidence>
<dbReference type="Proteomes" id="UP000015103">
    <property type="component" value="Unassembled WGS sequence"/>
</dbReference>
<dbReference type="CDD" id="cd09137">
    <property type="entry name" value="PLDc_PGS1_euk_2"/>
    <property type="match status" value="1"/>
</dbReference>
<keyword evidence="9" id="KW-1185">Reference proteome</keyword>
<keyword evidence="2 7" id="KW-0808">Transferase</keyword>
<proteinExistence type="inferred from homology"/>
<dbReference type="PANTHER" id="PTHR12586">
    <property type="entry name" value="CDP-DIACYLGLYCEROL--SERINE O-PHOSPHATIDYLTRANSFERASE"/>
    <property type="match status" value="1"/>
</dbReference>
<evidence type="ECO:0000256" key="3">
    <source>
        <dbReference type="ARBA" id="ARBA00022737"/>
    </source>
</evidence>
<keyword evidence="6 7" id="KW-1208">Phospholipid metabolism</keyword>
<dbReference type="Gene3D" id="3.30.870.10">
    <property type="entry name" value="Endonuclease Chain A"/>
    <property type="match status" value="2"/>
</dbReference>
<dbReference type="PIRSF" id="PIRSF000850">
    <property type="entry name" value="Phospholipase_D_PSS"/>
    <property type="match status" value="1"/>
</dbReference>
<evidence type="ECO:0000256" key="1">
    <source>
        <dbReference type="ARBA" id="ARBA00022516"/>
    </source>
</evidence>
<evidence type="ECO:0000256" key="2">
    <source>
        <dbReference type="ARBA" id="ARBA00022679"/>
    </source>
</evidence>
<keyword evidence="1 7" id="KW-0444">Lipid biosynthesis</keyword>
<comment type="function">
    <text evidence="7">Functions in the biosynthesis of the anionic phospholipids phosphatidylglycerol and cardiolipin.</text>
</comment>
<dbReference type="PANTHER" id="PTHR12586:SF1">
    <property type="entry name" value="CDP-DIACYLGLYCEROL--GLYCEROL-3-PHOSPHATE 3-PHOSPHATIDYLTRANSFERASE, MITOCHONDRIAL"/>
    <property type="match status" value="1"/>
</dbReference>
<comment type="similarity">
    <text evidence="7">Belongs to the CDP-alcohol phosphatidyltransferase class-II family.</text>
</comment>
<organism evidence="8 9">
    <name type="scientific">Rhodnius prolixus</name>
    <name type="common">Triatomid bug</name>
    <dbReference type="NCBI Taxonomy" id="13249"/>
    <lineage>
        <taxon>Eukaryota</taxon>
        <taxon>Metazoa</taxon>
        <taxon>Ecdysozoa</taxon>
        <taxon>Arthropoda</taxon>
        <taxon>Hexapoda</taxon>
        <taxon>Insecta</taxon>
        <taxon>Pterygota</taxon>
        <taxon>Neoptera</taxon>
        <taxon>Paraneoptera</taxon>
        <taxon>Hemiptera</taxon>
        <taxon>Heteroptera</taxon>
        <taxon>Panheteroptera</taxon>
        <taxon>Cimicomorpha</taxon>
        <taxon>Reduviidae</taxon>
        <taxon>Triatominae</taxon>
        <taxon>Rhodnius</taxon>
    </lineage>
</organism>
<keyword evidence="3" id="KW-0677">Repeat</keyword>
<dbReference type="CDD" id="cd09135">
    <property type="entry name" value="PLDc_PGS1_euk_1"/>
    <property type="match status" value="1"/>
</dbReference>
<evidence type="ECO:0000256" key="5">
    <source>
        <dbReference type="ARBA" id="ARBA00023209"/>
    </source>
</evidence>
<dbReference type="EC" id="2.7.8.5" evidence="7"/>
<sequence length="469" mass="53848">MIKAALQFLEKTLDTGLSIFPSTFGWIKYASPGFSLHGDQITILHKPEEFYDTLLERCRNAKFRIMLASLYIGTGPMEEKLIQTINERVNDLGHMKVNILLDANRGSRGKINSRKMLLPLLIHSKQCQVSMFHTPTLRGPLKFLLPARYNELVGLQHMKLYLFDDDVLISGEDYFTKRQDRYMLVKNCKELADFYWELVNRISSVSLGLDHSDNLFPRSYHPYKFSRKTYIKAAKDKIWGFYKKSIKNSSYKTLGNLDHDSWVFPLLELPPLSVHQDSKVTQRLLEGAEQGCSLTLSTGYFNLTDQYVDTILQKTTARFRILMAHPKANGFLKAGGLASGIPGAYTGLALEFLTRVISTGQDERVTMFEYIRNGWTYHAKGLWYTLPNNDLPSLTLIGSSNFGSRSVRRDLETQIALITTNESLRLRLKEEEDRLNKHTVQFTPEVGTDPDRKPALWILTTMRLFKTFF</sequence>
<evidence type="ECO:0000256" key="6">
    <source>
        <dbReference type="ARBA" id="ARBA00023264"/>
    </source>
</evidence>
<accession>A0ABL0DFV1</accession>
<keyword evidence="7" id="KW-0496">Mitochondrion</keyword>
<dbReference type="EMBL" id="ACPB03004193">
    <property type="status" value="NOT_ANNOTATED_CDS"/>
    <property type="molecule type" value="Genomic_DNA"/>
</dbReference>
<keyword evidence="5 7" id="KW-0594">Phospholipid biosynthesis</keyword>
<name>A0ABL0DFV1_RHOPR</name>
<dbReference type="SUPFAM" id="SSF56024">
    <property type="entry name" value="Phospholipase D/nuclease"/>
    <property type="match status" value="1"/>
</dbReference>
<dbReference type="EnsemblMetazoa" id="RPRC001492.R50">
    <property type="protein sequence ID" value="RPRC001492.P50"/>
    <property type="gene ID" value="RPRC001492"/>
</dbReference>
<keyword evidence="4 7" id="KW-0443">Lipid metabolism</keyword>
<comment type="subcellular location">
    <subcellularLocation>
        <location evidence="7">Mitochondrion</location>
    </subcellularLocation>
</comment>
<dbReference type="InterPro" id="IPR016270">
    <property type="entry name" value="PGS1"/>
</dbReference>
<reference evidence="8" key="1">
    <citation type="submission" date="2025-05" db="UniProtKB">
        <authorList>
            <consortium name="EnsemblMetazoa"/>
        </authorList>
    </citation>
    <scope>IDENTIFICATION</scope>
</reference>
<evidence type="ECO:0000256" key="4">
    <source>
        <dbReference type="ARBA" id="ARBA00023098"/>
    </source>
</evidence>
<protein>
    <recommendedName>
        <fullName evidence="7">CDP-diacylglycerol--glycerol-3-phosphate 3-phosphatidyltransferase</fullName>
        <ecNumber evidence="7">2.7.8.5</ecNumber>
    </recommendedName>
</protein>
<evidence type="ECO:0000313" key="9">
    <source>
        <dbReference type="Proteomes" id="UP000015103"/>
    </source>
</evidence>
<keyword evidence="7" id="KW-0547">Nucleotide-binding</keyword>
<evidence type="ECO:0000256" key="7">
    <source>
        <dbReference type="RuleBase" id="RU365024"/>
    </source>
</evidence>
<comment type="pathway">
    <text evidence="7">Phospholipid metabolism; phosphatidylglycerol biosynthesis; phosphatidylglycerol from CDP-diacylglycerol: step 1/2.</text>
</comment>
<keyword evidence="7" id="KW-0067">ATP-binding</keyword>